<keyword evidence="1" id="KW-0460">Magnesium</keyword>
<feature type="binding site" evidence="1">
    <location>
        <position position="58"/>
    </location>
    <ligand>
        <name>Mg(2+)</name>
        <dbReference type="ChEBI" id="CHEBI:18420"/>
        <label>1</label>
    </ligand>
</feature>
<keyword evidence="2" id="KW-0812">Transmembrane</keyword>
<evidence type="ECO:0000313" key="4">
    <source>
        <dbReference type="Proteomes" id="UP000003112"/>
    </source>
</evidence>
<comment type="caution">
    <text evidence="3">The sequence shown here is derived from an EMBL/GenBank/DDBJ whole genome shotgun (WGS) entry which is preliminary data.</text>
</comment>
<evidence type="ECO:0000256" key="1">
    <source>
        <dbReference type="PIRSR" id="PIRSR605502-1"/>
    </source>
</evidence>
<dbReference type="EMBL" id="AEPD01000017">
    <property type="protein sequence ID" value="EFU31090.1"/>
    <property type="molecule type" value="Genomic_DNA"/>
</dbReference>
<dbReference type="AlphaFoldDB" id="E6K5G4"/>
<dbReference type="HOGENOM" id="CLU_024566_1_0_10"/>
<dbReference type="PANTHER" id="PTHR16222:SF12">
    <property type="entry name" value="ADP-RIBOSYLGLYCOHYDROLASE-RELATED"/>
    <property type="match status" value="1"/>
</dbReference>
<feature type="binding site" evidence="1">
    <location>
        <position position="57"/>
    </location>
    <ligand>
        <name>Mg(2+)</name>
        <dbReference type="ChEBI" id="CHEBI:18420"/>
        <label>1</label>
    </ligand>
</feature>
<keyword evidence="2" id="KW-0472">Membrane</keyword>
<protein>
    <submittedName>
        <fullName evidence="3">ADP-ribosylglycohydrolase</fullName>
        <ecNumber evidence="3">3.2.-.-</ecNumber>
    </submittedName>
</protein>
<keyword evidence="1" id="KW-0479">Metal-binding</keyword>
<evidence type="ECO:0000256" key="2">
    <source>
        <dbReference type="SAM" id="Phobius"/>
    </source>
</evidence>
<name>E6K5G4_9BACT</name>
<sequence length="286" mass="32016">MTMKGEVPYHLLPFSLNLFAMLGAIIGDIVGSRFEFSAPPKPDFKLFTDDADCSYTDDTICTVAIADAIMNGRGYREALLDWCRRYPNPMGGYGLRFSDWIASDDPQPYGSFGNGSAMRVSPVGWLFHDYHEVLAEAQKSAAPSHNHPEGIKGAQCIATLIYWLRTCRITKDEVEAAVRRNFGYEIPPLRDIYKIGSEGHFDGTCQETVPWAIRCFLESESFEDAIRIAVMADGDTDTKADITGAIAEAFYEVPETLAEQAFEYLPQDMLEILIQFQETMQGEVEE</sequence>
<feature type="binding site" evidence="1">
    <location>
        <position position="235"/>
    </location>
    <ligand>
        <name>Mg(2+)</name>
        <dbReference type="ChEBI" id="CHEBI:18420"/>
        <label>1</label>
    </ligand>
</feature>
<keyword evidence="2" id="KW-1133">Transmembrane helix</keyword>
<proteinExistence type="predicted"/>
<dbReference type="InterPro" id="IPR050792">
    <property type="entry name" value="ADP-ribosylglycohydrolase"/>
</dbReference>
<comment type="cofactor">
    <cofactor evidence="1">
        <name>Mg(2+)</name>
        <dbReference type="ChEBI" id="CHEBI:18420"/>
    </cofactor>
    <text evidence="1">Binds 2 magnesium ions per subunit.</text>
</comment>
<dbReference type="InterPro" id="IPR036705">
    <property type="entry name" value="Ribosyl_crysJ1_sf"/>
</dbReference>
<feature type="binding site" evidence="1">
    <location>
        <position position="237"/>
    </location>
    <ligand>
        <name>Mg(2+)</name>
        <dbReference type="ChEBI" id="CHEBI:18420"/>
        <label>1</label>
    </ligand>
</feature>
<dbReference type="GO" id="GO:0046872">
    <property type="term" value="F:metal ion binding"/>
    <property type="evidence" value="ECO:0007669"/>
    <property type="project" value="UniProtKB-KW"/>
</dbReference>
<dbReference type="eggNOG" id="COG1397">
    <property type="taxonomic scope" value="Bacteria"/>
</dbReference>
<keyword evidence="4" id="KW-1185">Reference proteome</keyword>
<dbReference type="Pfam" id="PF03747">
    <property type="entry name" value="ADP_ribosyl_GH"/>
    <property type="match status" value="1"/>
</dbReference>
<keyword evidence="3" id="KW-0326">Glycosidase</keyword>
<dbReference type="PANTHER" id="PTHR16222">
    <property type="entry name" value="ADP-RIBOSYLGLYCOHYDROLASE"/>
    <property type="match status" value="1"/>
</dbReference>
<dbReference type="GO" id="GO:0016798">
    <property type="term" value="F:hydrolase activity, acting on glycosyl bonds"/>
    <property type="evidence" value="ECO:0007669"/>
    <property type="project" value="UniProtKB-KW"/>
</dbReference>
<reference evidence="3 4" key="1">
    <citation type="submission" date="2010-10" db="EMBL/GenBank/DDBJ databases">
        <authorList>
            <person name="Muzny D."/>
            <person name="Qin X."/>
            <person name="Deng J."/>
            <person name="Jiang H."/>
            <person name="Liu Y."/>
            <person name="Qu J."/>
            <person name="Song X.-Z."/>
            <person name="Zhang L."/>
            <person name="Thornton R."/>
            <person name="Coyle M."/>
            <person name="Francisco L."/>
            <person name="Jackson L."/>
            <person name="Javaid M."/>
            <person name="Korchina V."/>
            <person name="Kovar C."/>
            <person name="Mata R."/>
            <person name="Mathew T."/>
            <person name="Ngo R."/>
            <person name="Nguyen L."/>
            <person name="Nguyen N."/>
            <person name="Okwuonu G."/>
            <person name="Ongeri F."/>
            <person name="Pham C."/>
            <person name="Simmons D."/>
            <person name="Wilczek-Boney K."/>
            <person name="Hale W."/>
            <person name="Jakkamsetti A."/>
            <person name="Pham P."/>
            <person name="Ruth R."/>
            <person name="San Lucas F."/>
            <person name="Warren J."/>
            <person name="Zhang J."/>
            <person name="Zhao Z."/>
            <person name="Zhou C."/>
            <person name="Zhu D."/>
            <person name="Lee S."/>
            <person name="Bess C."/>
            <person name="Blankenburg K."/>
            <person name="Forbes L."/>
            <person name="Fu Q."/>
            <person name="Gubbala S."/>
            <person name="Hirani K."/>
            <person name="Jayaseelan J.C."/>
            <person name="Lara F."/>
            <person name="Munidasa M."/>
            <person name="Palculict T."/>
            <person name="Patil S."/>
            <person name="Pu L.-L."/>
            <person name="Saada N."/>
            <person name="Tang L."/>
            <person name="Weissenberger G."/>
            <person name="Zhu Y."/>
            <person name="Hemphill L."/>
            <person name="Shang Y."/>
            <person name="Youmans B."/>
            <person name="Ayvaz T."/>
            <person name="Ross M."/>
            <person name="Santibanez J."/>
            <person name="Aqrawi P."/>
            <person name="Gross S."/>
            <person name="Joshi V."/>
            <person name="Fowler G."/>
            <person name="Nazareth L."/>
            <person name="Reid J."/>
            <person name="Worley K."/>
            <person name="Petrosino J."/>
            <person name="Highlander S."/>
            <person name="Gibbs R."/>
        </authorList>
    </citation>
    <scope>NUCLEOTIDE SEQUENCE [LARGE SCALE GENOMIC DNA]</scope>
    <source>
        <strain evidence="3 4">ATCC 33574</strain>
    </source>
</reference>
<feature type="transmembrane region" description="Helical" evidence="2">
    <location>
        <begin position="12"/>
        <end position="31"/>
    </location>
</feature>
<organism evidence="3 4">
    <name type="scientific">Segatella buccae ATCC 33574</name>
    <dbReference type="NCBI Taxonomy" id="873513"/>
    <lineage>
        <taxon>Bacteria</taxon>
        <taxon>Pseudomonadati</taxon>
        <taxon>Bacteroidota</taxon>
        <taxon>Bacteroidia</taxon>
        <taxon>Bacteroidales</taxon>
        <taxon>Prevotellaceae</taxon>
        <taxon>Segatella</taxon>
    </lineage>
</organism>
<accession>E6K5G4</accession>
<dbReference type="Gene3D" id="1.10.4080.10">
    <property type="entry name" value="ADP-ribosylation/Crystallin J1"/>
    <property type="match status" value="1"/>
</dbReference>
<feature type="binding site" evidence="1">
    <location>
        <position position="56"/>
    </location>
    <ligand>
        <name>Mg(2+)</name>
        <dbReference type="ChEBI" id="CHEBI:18420"/>
        <label>1</label>
    </ligand>
</feature>
<dbReference type="SUPFAM" id="SSF101478">
    <property type="entry name" value="ADP-ribosylglycohydrolase"/>
    <property type="match status" value="1"/>
</dbReference>
<feature type="binding site" evidence="1">
    <location>
        <position position="238"/>
    </location>
    <ligand>
        <name>Mg(2+)</name>
        <dbReference type="ChEBI" id="CHEBI:18420"/>
        <label>1</label>
    </ligand>
</feature>
<evidence type="ECO:0000313" key="3">
    <source>
        <dbReference type="EMBL" id="EFU31090.1"/>
    </source>
</evidence>
<dbReference type="Proteomes" id="UP000003112">
    <property type="component" value="Unassembled WGS sequence"/>
</dbReference>
<gene>
    <name evidence="3" type="ORF">HMPREF6485_0806</name>
</gene>
<dbReference type="EC" id="3.2.-.-" evidence="3"/>
<dbReference type="InterPro" id="IPR005502">
    <property type="entry name" value="Ribosyl_crysJ1"/>
</dbReference>
<keyword evidence="3" id="KW-0378">Hydrolase</keyword>